<organism evidence="1">
    <name type="scientific">Picea sitchensis</name>
    <name type="common">Sitka spruce</name>
    <name type="synonym">Pinus sitchensis</name>
    <dbReference type="NCBI Taxonomy" id="3332"/>
    <lineage>
        <taxon>Eukaryota</taxon>
        <taxon>Viridiplantae</taxon>
        <taxon>Streptophyta</taxon>
        <taxon>Embryophyta</taxon>
        <taxon>Tracheophyta</taxon>
        <taxon>Spermatophyta</taxon>
        <taxon>Pinopsida</taxon>
        <taxon>Pinidae</taxon>
        <taxon>Conifers I</taxon>
        <taxon>Pinales</taxon>
        <taxon>Pinaceae</taxon>
        <taxon>Picea</taxon>
    </lineage>
</organism>
<dbReference type="AlphaFoldDB" id="A9NW34"/>
<accession>A9NW34</accession>
<evidence type="ECO:0000313" key="1">
    <source>
        <dbReference type="EMBL" id="ABK24845.1"/>
    </source>
</evidence>
<proteinExistence type="evidence at transcript level"/>
<dbReference type="EMBL" id="EF085541">
    <property type="protein sequence ID" value="ABK24845.1"/>
    <property type="molecule type" value="mRNA"/>
</dbReference>
<reference evidence="1" key="1">
    <citation type="journal article" date="2008" name="BMC Genomics">
        <title>A conifer genomics resource of 200,000 spruce (Picea spp.) ESTs and 6,464 high-quality, sequence-finished full-length cDNAs for Sitka spruce (Picea sitchensis).</title>
        <authorList>
            <person name="Ralph S.G."/>
            <person name="Chun H.J."/>
            <person name="Kolosova N."/>
            <person name="Cooper D."/>
            <person name="Oddy C."/>
            <person name="Ritland C.E."/>
            <person name="Kirkpatrick R."/>
            <person name="Moore R."/>
            <person name="Barber S."/>
            <person name="Holt R.A."/>
            <person name="Jones S.J."/>
            <person name="Marra M.A."/>
            <person name="Douglas C.J."/>
            <person name="Ritland K."/>
            <person name="Bohlmann J."/>
        </authorList>
    </citation>
    <scope>NUCLEOTIDE SEQUENCE</scope>
    <source>
        <tissue evidence="1">Green portion of the leader tissue</tissue>
    </source>
</reference>
<name>A9NW34_PICSI</name>
<sequence>MVLLRIKGFAAERVVLSEHLPTRFINGFLTVEKGLTQKQSYWVFRFSSVQFFHIYQEYNIETD</sequence>
<protein>
    <submittedName>
        <fullName evidence="1">Uncharacterized protein</fullName>
    </submittedName>
</protein>